<sequence length="104" mass="11950">MEAKRLPMESPQYRTLQEEVVQIKRKIHQFSAQIGRARDQQDTSKQYLDAATRKLRIQILQDVDVLPFDFETIVIDEACQCVELASLSPLRYNAPQCILVCALA</sequence>
<reference evidence="2 3" key="1">
    <citation type="submission" date="2015-08" db="EMBL/GenBank/DDBJ databases">
        <title>Next Generation Sequencing and Analysis of the Genome of Puccinia sorghi L Schw, the Causal Agent of Maize Common Rust.</title>
        <authorList>
            <person name="Rochi L."/>
            <person name="Burguener G."/>
            <person name="Darino M."/>
            <person name="Turjanski A."/>
            <person name="Kreff E."/>
            <person name="Dieguez M.J."/>
            <person name="Sacco F."/>
        </authorList>
    </citation>
    <scope>NUCLEOTIDE SEQUENCE [LARGE SCALE GENOMIC DNA]</scope>
    <source>
        <strain evidence="2 3">RO10H11247</strain>
    </source>
</reference>
<dbReference type="Proteomes" id="UP000037035">
    <property type="component" value="Unassembled WGS sequence"/>
</dbReference>
<dbReference type="Gene3D" id="3.40.50.300">
    <property type="entry name" value="P-loop containing nucleotide triphosphate hydrolases"/>
    <property type="match status" value="1"/>
</dbReference>
<dbReference type="AlphaFoldDB" id="A0A0L6VB68"/>
<organism evidence="2 3">
    <name type="scientific">Puccinia sorghi</name>
    <dbReference type="NCBI Taxonomy" id="27349"/>
    <lineage>
        <taxon>Eukaryota</taxon>
        <taxon>Fungi</taxon>
        <taxon>Dikarya</taxon>
        <taxon>Basidiomycota</taxon>
        <taxon>Pucciniomycotina</taxon>
        <taxon>Pucciniomycetes</taxon>
        <taxon>Pucciniales</taxon>
        <taxon>Pucciniaceae</taxon>
        <taxon>Puccinia</taxon>
    </lineage>
</organism>
<evidence type="ECO:0000313" key="3">
    <source>
        <dbReference type="Proteomes" id="UP000037035"/>
    </source>
</evidence>
<dbReference type="EMBL" id="LAVV01006911">
    <property type="protein sequence ID" value="KNZ57812.1"/>
    <property type="molecule type" value="Genomic_DNA"/>
</dbReference>
<name>A0A0L6VB68_9BASI</name>
<dbReference type="InterPro" id="IPR027417">
    <property type="entry name" value="P-loop_NTPase"/>
</dbReference>
<feature type="domain" description="DNA2/NAM7 helicase helicase" evidence="1">
    <location>
        <begin position="59"/>
        <end position="100"/>
    </location>
</feature>
<evidence type="ECO:0000313" key="2">
    <source>
        <dbReference type="EMBL" id="KNZ57812.1"/>
    </source>
</evidence>
<dbReference type="VEuPathDB" id="FungiDB:VP01_2066g1"/>
<dbReference type="OrthoDB" id="6513042at2759"/>
<gene>
    <name evidence="2" type="ORF">VP01_2066g1</name>
</gene>
<dbReference type="InterPro" id="IPR041677">
    <property type="entry name" value="DNA2/NAM7_AAA_11"/>
</dbReference>
<evidence type="ECO:0000259" key="1">
    <source>
        <dbReference type="Pfam" id="PF13086"/>
    </source>
</evidence>
<dbReference type="STRING" id="27349.A0A0L6VB68"/>
<comment type="caution">
    <text evidence="2">The sequence shown here is derived from an EMBL/GenBank/DDBJ whole genome shotgun (WGS) entry which is preliminary data.</text>
</comment>
<proteinExistence type="predicted"/>
<keyword evidence="3" id="KW-1185">Reference proteome</keyword>
<dbReference type="GO" id="GO:0004386">
    <property type="term" value="F:helicase activity"/>
    <property type="evidence" value="ECO:0007669"/>
    <property type="project" value="InterPro"/>
</dbReference>
<accession>A0A0L6VB68</accession>
<dbReference type="Pfam" id="PF13086">
    <property type="entry name" value="AAA_11"/>
    <property type="match status" value="1"/>
</dbReference>
<protein>
    <recommendedName>
        <fullName evidence="1">DNA2/NAM7 helicase helicase domain-containing protein</fullName>
    </recommendedName>
</protein>